<dbReference type="InterPro" id="IPR015915">
    <property type="entry name" value="Kelch-typ_b-propeller"/>
</dbReference>
<dbReference type="PROSITE" id="PS50005">
    <property type="entry name" value="TPR"/>
    <property type="match status" value="5"/>
</dbReference>
<feature type="repeat" description="TPR" evidence="3">
    <location>
        <begin position="751"/>
        <end position="784"/>
    </location>
</feature>
<feature type="repeat" description="TPR" evidence="3">
    <location>
        <begin position="785"/>
        <end position="818"/>
    </location>
</feature>
<gene>
    <name evidence="4" type="ORF">BSTOLATCC_MIC27158</name>
</gene>
<feature type="repeat" description="TPR" evidence="3">
    <location>
        <begin position="649"/>
        <end position="682"/>
    </location>
</feature>
<reference evidence="4" key="1">
    <citation type="submission" date="2021-09" db="EMBL/GenBank/DDBJ databases">
        <authorList>
            <consortium name="AG Swart"/>
            <person name="Singh M."/>
            <person name="Singh A."/>
            <person name="Seah K."/>
            <person name="Emmerich C."/>
        </authorList>
    </citation>
    <scope>NUCLEOTIDE SEQUENCE</scope>
    <source>
        <strain evidence="4">ATCC30299</strain>
    </source>
</reference>
<evidence type="ECO:0000256" key="1">
    <source>
        <dbReference type="ARBA" id="ARBA00022737"/>
    </source>
</evidence>
<dbReference type="Gene3D" id="2.120.10.80">
    <property type="entry name" value="Kelch-type beta propeller"/>
    <property type="match status" value="1"/>
</dbReference>
<dbReference type="SUPFAM" id="SSF50965">
    <property type="entry name" value="Galactose oxidase, central domain"/>
    <property type="match status" value="1"/>
</dbReference>
<organism evidence="4 5">
    <name type="scientific">Blepharisma stoltei</name>
    <dbReference type="NCBI Taxonomy" id="1481888"/>
    <lineage>
        <taxon>Eukaryota</taxon>
        <taxon>Sar</taxon>
        <taxon>Alveolata</taxon>
        <taxon>Ciliophora</taxon>
        <taxon>Postciliodesmatophora</taxon>
        <taxon>Heterotrichea</taxon>
        <taxon>Heterotrichida</taxon>
        <taxon>Blepharismidae</taxon>
        <taxon>Blepharisma</taxon>
    </lineage>
</organism>
<dbReference type="EMBL" id="CAJZBQ010000026">
    <property type="protein sequence ID" value="CAG9320687.1"/>
    <property type="molecule type" value="Genomic_DNA"/>
</dbReference>
<evidence type="ECO:0000256" key="3">
    <source>
        <dbReference type="PROSITE-ProRule" id="PRU00339"/>
    </source>
</evidence>
<dbReference type="PROSITE" id="PS50293">
    <property type="entry name" value="TPR_REGION"/>
    <property type="match status" value="4"/>
</dbReference>
<dbReference type="AlphaFoldDB" id="A0AAU9J8U3"/>
<dbReference type="Pfam" id="PF13414">
    <property type="entry name" value="TPR_11"/>
    <property type="match status" value="1"/>
</dbReference>
<dbReference type="InterPro" id="IPR006652">
    <property type="entry name" value="Kelch_1"/>
</dbReference>
<protein>
    <recommendedName>
        <fullName evidence="6">Tetratricopeptide repeat protein</fullName>
    </recommendedName>
</protein>
<dbReference type="SUPFAM" id="SSF48452">
    <property type="entry name" value="TPR-like"/>
    <property type="match status" value="1"/>
</dbReference>
<dbReference type="InterPro" id="IPR011043">
    <property type="entry name" value="Gal_Oxase/kelch_b-propeller"/>
</dbReference>
<keyword evidence="5" id="KW-1185">Reference proteome</keyword>
<accession>A0AAU9J8U3</accession>
<evidence type="ECO:0000256" key="2">
    <source>
        <dbReference type="ARBA" id="ARBA00022803"/>
    </source>
</evidence>
<comment type="caution">
    <text evidence="4">The sequence shown here is derived from an EMBL/GenBank/DDBJ whole genome shotgun (WGS) entry which is preliminary data.</text>
</comment>
<evidence type="ECO:0000313" key="4">
    <source>
        <dbReference type="EMBL" id="CAG9320687.1"/>
    </source>
</evidence>
<dbReference type="InterPro" id="IPR011990">
    <property type="entry name" value="TPR-like_helical_dom_sf"/>
</dbReference>
<dbReference type="Proteomes" id="UP001162131">
    <property type="component" value="Unassembled WGS sequence"/>
</dbReference>
<name>A0AAU9J8U3_9CILI</name>
<evidence type="ECO:0008006" key="6">
    <source>
        <dbReference type="Google" id="ProtNLM"/>
    </source>
</evidence>
<keyword evidence="1" id="KW-0677">Repeat</keyword>
<dbReference type="Pfam" id="PF00515">
    <property type="entry name" value="TPR_1"/>
    <property type="match status" value="3"/>
</dbReference>
<dbReference type="Gene3D" id="1.25.40.10">
    <property type="entry name" value="Tetratricopeptide repeat domain"/>
    <property type="match status" value="4"/>
</dbReference>
<dbReference type="InterPro" id="IPR019734">
    <property type="entry name" value="TPR_rpt"/>
</dbReference>
<dbReference type="InterPro" id="IPR051685">
    <property type="entry name" value="Ycf3/AcsC/BcsC/TPR_MFPF"/>
</dbReference>
<proteinExistence type="predicted"/>
<feature type="repeat" description="TPR" evidence="3">
    <location>
        <begin position="717"/>
        <end position="750"/>
    </location>
</feature>
<dbReference type="PANTHER" id="PTHR44943">
    <property type="entry name" value="CELLULOSE SYNTHASE OPERON PROTEIN C"/>
    <property type="match status" value="1"/>
</dbReference>
<dbReference type="SMART" id="SM00028">
    <property type="entry name" value="TPR"/>
    <property type="match status" value="7"/>
</dbReference>
<keyword evidence="2 3" id="KW-0802">TPR repeat</keyword>
<dbReference type="PANTHER" id="PTHR44943:SF4">
    <property type="entry name" value="TPR REPEAT-CONTAINING PROTEIN MJ0798"/>
    <property type="match status" value="1"/>
</dbReference>
<dbReference type="Pfam" id="PF01344">
    <property type="entry name" value="Kelch_1"/>
    <property type="match status" value="1"/>
</dbReference>
<evidence type="ECO:0000313" key="5">
    <source>
        <dbReference type="Proteomes" id="UP001162131"/>
    </source>
</evidence>
<feature type="repeat" description="TPR" evidence="3">
    <location>
        <begin position="683"/>
        <end position="716"/>
    </location>
</feature>
<sequence length="900" mass="104693">MSELNFYIRLFRIYLKKGSNENGFKTYLFRNYYMMAKKCFKPGCMNEVEYACKCSFPETLLCIEHIGEHEKLPNRVHNVESIFMQPCEGTKEAILEFLTKENSKFSELRKIIIDSSSQCLSNSEKDLGDFLSKLDCYVDEINHFFAKISQATNLLKSEQDPILRLLSLQPQEAIEKMKLMTIASRDWYNGAKLFYIFNQKLESLNRSFFTEIFKAYLEKRDMQNASVMHNKTSKPTSIESANVKASLLNSHISNAANDLKRVPNKTESALNDIDILRNKTAEILSRPNNPKLEKDFRATCSAIQTHSSLHDPPLMQAYQDYLKAYQQKTSLYNIAKDNHNRVYLHIYNSETETLEDIFLQNKKNSLDSVTCITQVPNGKLFCFGNGWKSGITVLIDADGEAEILPSGTPCGYSSCIYFKNSVYCFGGFNNELKDLSLSIRFDLDQNRWIQLTPMPRADYGCNSIIFNGNILISGVINRNLLLYSIDINSFSTIPYEFTAHKRKILINEKRLYLIECPNGSIYESEIGSYLNWRRISESKINCVPDQIYCSYNKGFICISTISASSSAREYYYFNLWQKNIIDVAYYNTHVSIKRVGNKIEAIRWFKQNKIDPYYLNECNAKGIALSDLGKNLEEIECIDQVIKINPKNANYYNNKGKAFYDIKRYREAIKCYERAIILNQKEANFYNNKGKAFYDLKRYLEAIKCYDEAIKFNPNDADLYNNKGDAFYSLGRYLEAIECHEEAIKLNPSNSDSYYKKGYALNELGRYPEALESYEEAIKIKPYKAKYYNDKGTTLYVLERYQEAIQCYNKAMILEPNNPLHFCNRARVFNNLRKEVAALQDFNRAYNLRGKNQENVFITRNEWNLSEKEINFINDLLGQDRIELRQKSRFRIKFGYNKPL</sequence>